<keyword evidence="1" id="KW-0472">Membrane</keyword>
<dbReference type="AlphaFoldDB" id="A0A3M0BM39"/>
<sequence length="141" mass="16948">MELYYLHYLQYPHFFFLPTKYSVSFAIMDIAVIVFAFLVWLNDKYYNEQISIRVFSIADKKFIEDVIVRQMNMHGISNIVRKENKIEFYKGKNKAGEVRYKLDEKGNPLYIDKKWVIEVEAPEYILHNIDHELWSLIGTKQ</sequence>
<dbReference type="Proteomes" id="UP000280842">
    <property type="component" value="Unassembled WGS sequence"/>
</dbReference>
<organism evidence="2 3">
    <name type="scientific">Hydrogenothermus marinus</name>
    <dbReference type="NCBI Taxonomy" id="133270"/>
    <lineage>
        <taxon>Bacteria</taxon>
        <taxon>Pseudomonadati</taxon>
        <taxon>Aquificota</taxon>
        <taxon>Aquificia</taxon>
        <taxon>Aquificales</taxon>
        <taxon>Hydrogenothermaceae</taxon>
        <taxon>Hydrogenothermus</taxon>
    </lineage>
</organism>
<comment type="caution">
    <text evidence="2">The sequence shown here is derived from an EMBL/GenBank/DDBJ whole genome shotgun (WGS) entry which is preliminary data.</text>
</comment>
<protein>
    <submittedName>
        <fullName evidence="2">Uncharacterized protein</fullName>
    </submittedName>
</protein>
<keyword evidence="1" id="KW-0812">Transmembrane</keyword>
<dbReference type="EMBL" id="REFO01000010">
    <property type="protein sequence ID" value="RMA97656.1"/>
    <property type="molecule type" value="Genomic_DNA"/>
</dbReference>
<evidence type="ECO:0000313" key="2">
    <source>
        <dbReference type="EMBL" id="RMA97656.1"/>
    </source>
</evidence>
<feature type="transmembrane region" description="Helical" evidence="1">
    <location>
        <begin position="20"/>
        <end position="41"/>
    </location>
</feature>
<keyword evidence="1" id="KW-1133">Transmembrane helix</keyword>
<proteinExistence type="predicted"/>
<gene>
    <name evidence="2" type="ORF">CLV39_0276</name>
</gene>
<accession>A0A3M0BM39</accession>
<keyword evidence="3" id="KW-1185">Reference proteome</keyword>
<reference evidence="2 3" key="1">
    <citation type="submission" date="2018-10" db="EMBL/GenBank/DDBJ databases">
        <title>Genomic Encyclopedia of Archaeal and Bacterial Type Strains, Phase II (KMG-II): from individual species to whole genera.</title>
        <authorList>
            <person name="Goeker M."/>
        </authorList>
    </citation>
    <scope>NUCLEOTIDE SEQUENCE [LARGE SCALE GENOMIC DNA]</scope>
    <source>
        <strain evidence="2 3">VM1</strain>
    </source>
</reference>
<evidence type="ECO:0000313" key="3">
    <source>
        <dbReference type="Proteomes" id="UP000280842"/>
    </source>
</evidence>
<evidence type="ECO:0000256" key="1">
    <source>
        <dbReference type="SAM" id="Phobius"/>
    </source>
</evidence>
<name>A0A3M0BM39_9AQUI</name>